<keyword evidence="3" id="KW-1185">Reference proteome</keyword>
<comment type="subunit">
    <text evidence="1">Heterotetramer of two alpha and two beta chains.</text>
</comment>
<feature type="binding site" evidence="1">
    <location>
        <position position="408"/>
    </location>
    <ligand>
        <name>substrate</name>
    </ligand>
</feature>
<accession>A0ABS6SS25</accession>
<proteinExistence type="inferred from homology"/>
<dbReference type="PANTHER" id="PTHR23100:SF0">
    <property type="entry name" value="ARGININE BIOSYNTHESIS BIFUNCTIONAL PROTEIN ARGJ, MITOCHONDRIAL"/>
    <property type="match status" value="1"/>
</dbReference>
<dbReference type="PANTHER" id="PTHR23100">
    <property type="entry name" value="ARGININE BIOSYNTHESIS BIFUNCTIONAL PROTEIN ARGJ"/>
    <property type="match status" value="1"/>
</dbReference>
<keyword evidence="1" id="KW-0055">Arginine biosynthesis</keyword>
<feature type="binding site" evidence="1">
    <location>
        <position position="280"/>
    </location>
    <ligand>
        <name>substrate</name>
    </ligand>
</feature>
<dbReference type="HAMAP" id="MF_01106">
    <property type="entry name" value="ArgJ"/>
    <property type="match status" value="1"/>
</dbReference>
<comment type="subcellular location">
    <subcellularLocation>
        <location evidence="1">Cytoplasm</location>
    </subcellularLocation>
</comment>
<comment type="function">
    <text evidence="1">Catalyzes two activities which are involved in the cyclic version of arginine biosynthesis: the synthesis of N-acetylglutamate from glutamate and acetyl-CoA as the acetyl donor, and of ornithine by transacetylation between N(2)-acetylornithine and glutamate.</text>
</comment>
<gene>
    <name evidence="1 2" type="primary">argJ</name>
    <name evidence="2" type="ORF">KCG45_13910</name>
</gene>
<feature type="active site" description="Nucleophile" evidence="1">
    <location>
        <position position="193"/>
    </location>
</feature>
<keyword evidence="1 2" id="KW-0808">Transferase</keyword>
<feature type="binding site" evidence="1">
    <location>
        <position position="403"/>
    </location>
    <ligand>
        <name>substrate</name>
    </ligand>
</feature>
<evidence type="ECO:0000313" key="2">
    <source>
        <dbReference type="EMBL" id="MBV7267277.1"/>
    </source>
</evidence>
<dbReference type="EC" id="2.3.1.1" evidence="1"/>
<comment type="pathway">
    <text evidence="1">Amino-acid biosynthesis; L-arginine biosynthesis; L-ornithine and N-acetyl-L-glutamate from L-glutamate and N(2)-acetyl-L-ornithine (cyclic): step 1/1.</text>
</comment>
<dbReference type="NCBIfam" id="NF003802">
    <property type="entry name" value="PRK05388.1"/>
    <property type="match status" value="1"/>
</dbReference>
<keyword evidence="1" id="KW-0511">Multifunctional enzyme</keyword>
<reference evidence="2 3" key="1">
    <citation type="submission" date="2021-04" db="EMBL/GenBank/DDBJ databases">
        <authorList>
            <person name="Pira H."/>
            <person name="Risdian C."/>
            <person name="Wink J."/>
        </authorList>
    </citation>
    <scope>NUCLEOTIDE SEQUENCE [LARGE SCALE GENOMIC DNA]</scope>
    <source>
        <strain evidence="2 3">WH131</strain>
    </source>
</reference>
<feature type="chain" id="PRO_5044897989" description="Arginine biosynthesis bifunctional protein ArgJ beta chain" evidence="1">
    <location>
        <begin position="193"/>
        <end position="408"/>
    </location>
</feature>
<comment type="caution">
    <text evidence="2">The sequence shown here is derived from an EMBL/GenBank/DDBJ whole genome shotgun (WGS) entry which is preliminary data.</text>
</comment>
<dbReference type="CDD" id="cd02152">
    <property type="entry name" value="OAT"/>
    <property type="match status" value="1"/>
</dbReference>
<feature type="site" description="Involved in the stabilization of negative charge on the oxyanion by the formation of the oxyanion hole" evidence="1">
    <location>
        <position position="120"/>
    </location>
</feature>
<dbReference type="InterPro" id="IPR002813">
    <property type="entry name" value="Arg_biosynth_ArgJ"/>
</dbReference>
<keyword evidence="1" id="KW-0068">Autocatalytic cleavage</keyword>
<feature type="site" description="Involved in the stabilization of negative charge on the oxyanion by the formation of the oxyanion hole" evidence="1">
    <location>
        <position position="121"/>
    </location>
</feature>
<dbReference type="EC" id="2.3.1.35" evidence="1"/>
<feature type="binding site" evidence="1">
    <location>
        <position position="182"/>
    </location>
    <ligand>
        <name>substrate</name>
    </ligand>
</feature>
<feature type="chain" id="PRO_5044897988" description="Arginine biosynthesis bifunctional protein ArgJ alpha chain" evidence="1">
    <location>
        <begin position="1"/>
        <end position="192"/>
    </location>
</feature>
<keyword evidence="1" id="KW-0963">Cytoplasm</keyword>
<evidence type="ECO:0000256" key="1">
    <source>
        <dbReference type="HAMAP-Rule" id="MF_01106"/>
    </source>
</evidence>
<evidence type="ECO:0000313" key="3">
    <source>
        <dbReference type="Proteomes" id="UP000699975"/>
    </source>
</evidence>
<dbReference type="RefSeq" id="WP_218317899.1">
    <property type="nucleotide sequence ID" value="NZ_JAGSPB010000003.1"/>
</dbReference>
<protein>
    <recommendedName>
        <fullName evidence="1">Arginine biosynthesis bifunctional protein ArgJ</fullName>
    </recommendedName>
    <domain>
        <recommendedName>
            <fullName evidence="1">Glutamate N-acetyltransferase</fullName>
            <ecNumber evidence="1">2.3.1.35</ecNumber>
        </recommendedName>
        <alternativeName>
            <fullName evidence="1">Ornithine acetyltransferase</fullName>
            <shortName evidence="1">OATase</shortName>
        </alternativeName>
        <alternativeName>
            <fullName evidence="1">Ornithine transacetylase</fullName>
        </alternativeName>
    </domain>
    <domain>
        <recommendedName>
            <fullName evidence="1">Amino-acid acetyltransferase</fullName>
            <ecNumber evidence="1">2.3.1.1</ecNumber>
        </recommendedName>
        <alternativeName>
            <fullName evidence="1">N-acetylglutamate synthase</fullName>
            <shortName evidence="1">AGSase</shortName>
        </alternativeName>
    </domain>
    <component>
        <recommendedName>
            <fullName evidence="1">Arginine biosynthesis bifunctional protein ArgJ alpha chain</fullName>
        </recommendedName>
    </component>
    <component>
        <recommendedName>
            <fullName evidence="1">Arginine biosynthesis bifunctional protein ArgJ beta chain</fullName>
        </recommendedName>
    </component>
</protein>
<keyword evidence="1 2" id="KW-0012">Acyltransferase</keyword>
<comment type="catalytic activity">
    <reaction evidence="1">
        <text>L-glutamate + acetyl-CoA = N-acetyl-L-glutamate + CoA + H(+)</text>
        <dbReference type="Rhea" id="RHEA:24292"/>
        <dbReference type="ChEBI" id="CHEBI:15378"/>
        <dbReference type="ChEBI" id="CHEBI:29985"/>
        <dbReference type="ChEBI" id="CHEBI:44337"/>
        <dbReference type="ChEBI" id="CHEBI:57287"/>
        <dbReference type="ChEBI" id="CHEBI:57288"/>
        <dbReference type="EC" id="2.3.1.1"/>
    </reaction>
</comment>
<organism evidence="2 3">
    <name type="scientific">Erythrobacter ani</name>
    <dbReference type="NCBI Taxonomy" id="2827235"/>
    <lineage>
        <taxon>Bacteria</taxon>
        <taxon>Pseudomonadati</taxon>
        <taxon>Pseudomonadota</taxon>
        <taxon>Alphaproteobacteria</taxon>
        <taxon>Sphingomonadales</taxon>
        <taxon>Erythrobacteraceae</taxon>
        <taxon>Erythrobacter/Porphyrobacter group</taxon>
        <taxon>Erythrobacter</taxon>
    </lineage>
</organism>
<comment type="catalytic activity">
    <reaction evidence="1">
        <text>N(2)-acetyl-L-ornithine + L-glutamate = N-acetyl-L-glutamate + L-ornithine</text>
        <dbReference type="Rhea" id="RHEA:15349"/>
        <dbReference type="ChEBI" id="CHEBI:29985"/>
        <dbReference type="ChEBI" id="CHEBI:44337"/>
        <dbReference type="ChEBI" id="CHEBI:46911"/>
        <dbReference type="ChEBI" id="CHEBI:57805"/>
        <dbReference type="EC" id="2.3.1.35"/>
    </reaction>
</comment>
<feature type="binding site" evidence="1">
    <location>
        <position position="156"/>
    </location>
    <ligand>
        <name>substrate</name>
    </ligand>
</feature>
<comment type="similarity">
    <text evidence="1">Belongs to the ArgJ family.</text>
</comment>
<comment type="pathway">
    <text evidence="1">Amino-acid biosynthesis; L-arginine biosynthesis; N(2)-acetyl-L-ornithine from L-glutamate: step 1/4.</text>
</comment>
<dbReference type="GO" id="GO:0004358">
    <property type="term" value="F:L-glutamate N-acetyltransferase activity, acting on acetyl-L-ornithine as donor"/>
    <property type="evidence" value="ECO:0007669"/>
    <property type="project" value="UniProtKB-EC"/>
</dbReference>
<dbReference type="Pfam" id="PF01960">
    <property type="entry name" value="ArgJ"/>
    <property type="match status" value="1"/>
</dbReference>
<sequence length="408" mass="42462">MDLAVSPLALPFPDMPPIGGVKLRAARARYKDWERADLTYVELCEGTAVAGVFTQSLCASSEVELGREQVRSGRARALIVNAGNANAFTGYRGREAVEAIMAQAADHIGCSPREVLVSSTGVIGVPLPKDKAQDGVAAAFAADAASWEDAAKAIGTTDTFAKGAHASAMIGENRVELCGIIKGSGMIAPDMATMLGYIFTDADVAPAFLQTMLDQATAKTFNCITVDGDTSTSDTVLVFATGKAAHPSIEDWDSPGADAFAAALNDVCRELAQLVVRDGEGASKFVNVHVSGAASDESARKIGLAIANSPLVKTAIAGEDANWGRVVMAVGKAGEPADRDKLSIGFGGIWAAREGLPVDGYDEAPVAEHLKGEEIDLAVDLGIGDGRATVWTCDLTHGYISINADYRS</sequence>
<keyword evidence="1" id="KW-0028">Amino-acid biosynthesis</keyword>
<dbReference type="NCBIfam" id="TIGR00120">
    <property type="entry name" value="ArgJ"/>
    <property type="match status" value="1"/>
</dbReference>
<name>A0ABS6SS25_9SPHN</name>
<feature type="binding site" evidence="1">
    <location>
        <position position="193"/>
    </location>
    <ligand>
        <name>substrate</name>
    </ligand>
</feature>
<dbReference type="Proteomes" id="UP000699975">
    <property type="component" value="Unassembled WGS sequence"/>
</dbReference>
<dbReference type="EMBL" id="JAGSPB010000003">
    <property type="protein sequence ID" value="MBV7267277.1"/>
    <property type="molecule type" value="Genomic_DNA"/>
</dbReference>
<feature type="site" description="Cleavage; by autolysis" evidence="1">
    <location>
        <begin position="192"/>
        <end position="193"/>
    </location>
</feature>